<evidence type="ECO:0000313" key="1">
    <source>
        <dbReference type="EMBL" id="BAJ62358.1"/>
    </source>
</evidence>
<gene>
    <name evidence="1" type="ordered locus">ANT_03240</name>
</gene>
<organism evidence="1 2">
    <name type="scientific">Anaerolinea thermophila (strain DSM 14523 / JCM 11388 / NBRC 100420 / UNI-1)</name>
    <dbReference type="NCBI Taxonomy" id="926569"/>
    <lineage>
        <taxon>Bacteria</taxon>
        <taxon>Bacillati</taxon>
        <taxon>Chloroflexota</taxon>
        <taxon>Anaerolineae</taxon>
        <taxon>Anaerolineales</taxon>
        <taxon>Anaerolineaceae</taxon>
        <taxon>Anaerolinea</taxon>
    </lineage>
</organism>
<evidence type="ECO:0000313" key="2">
    <source>
        <dbReference type="Proteomes" id="UP000008922"/>
    </source>
</evidence>
<proteinExistence type="predicted"/>
<dbReference type="EMBL" id="AP012029">
    <property type="protein sequence ID" value="BAJ62358.1"/>
    <property type="molecule type" value="Genomic_DNA"/>
</dbReference>
<sequence length="44" mass="5029">MKVKKMFSSFSLFILFLIAVLVIILENPLPVWAVRMSAGMNEED</sequence>
<dbReference type="AlphaFoldDB" id="E8N023"/>
<accession>E8N023</accession>
<dbReference type="InParanoid" id="E8N023"/>
<dbReference type="HOGENOM" id="CLU_3211696_0_0_0"/>
<dbReference type="Proteomes" id="UP000008922">
    <property type="component" value="Chromosome"/>
</dbReference>
<name>E8N023_ANATU</name>
<reference evidence="1 2" key="1">
    <citation type="submission" date="2010-12" db="EMBL/GenBank/DDBJ databases">
        <title>Whole genome sequence of Anaerolinea thermophila UNI-1.</title>
        <authorList>
            <person name="Narita-Yamada S."/>
            <person name="Kishi E."/>
            <person name="Watanabe Y."/>
            <person name="Takasaki K."/>
            <person name="Ankai A."/>
            <person name="Oguchi A."/>
            <person name="Fukui S."/>
            <person name="Takahashi M."/>
            <person name="Yashiro I."/>
            <person name="Hosoyama A."/>
            <person name="Sekiguchi Y."/>
            <person name="Hanada S."/>
            <person name="Fujita N."/>
        </authorList>
    </citation>
    <scope>NUCLEOTIDE SEQUENCE [LARGE SCALE GENOMIC DNA]</scope>
    <source>
        <strain evidence="2">DSM 14523 / JCM 11388 / NBRC 100420 / UNI-1</strain>
    </source>
</reference>
<protein>
    <submittedName>
        <fullName evidence="1">Uncharacterized protein</fullName>
    </submittedName>
</protein>
<dbReference type="STRING" id="926569.ANT_03240"/>
<keyword evidence="2" id="KW-1185">Reference proteome</keyword>
<dbReference type="KEGG" id="atm:ANT_03240"/>